<protein>
    <submittedName>
        <fullName evidence="1">Cyclopropane-fatty-acyl-phospholipid synthase</fullName>
    </submittedName>
</protein>
<proteinExistence type="predicted"/>
<sequence length="41" mass="4972">RTRRMFRYYLAICAGAFRARHLQLWQAVFSRGRPGRYDAPR</sequence>
<accession>A0A2T0VNB4</accession>
<feature type="non-terminal residue" evidence="1">
    <location>
        <position position="1"/>
    </location>
</feature>
<comment type="caution">
    <text evidence="1">The sequence shown here is derived from an EMBL/GenBank/DDBJ whole genome shotgun (WGS) entry which is preliminary data.</text>
</comment>
<keyword evidence="2" id="KW-1185">Reference proteome</keyword>
<dbReference type="AlphaFoldDB" id="A0A2T0VNB4"/>
<evidence type="ECO:0000313" key="1">
    <source>
        <dbReference type="EMBL" id="PRY71860.1"/>
    </source>
</evidence>
<gene>
    <name evidence="1" type="ORF">BCL64_1051</name>
</gene>
<dbReference type="EMBL" id="PVTM01000005">
    <property type="protein sequence ID" value="PRY71860.1"/>
    <property type="molecule type" value="Genomic_DNA"/>
</dbReference>
<evidence type="ECO:0000313" key="2">
    <source>
        <dbReference type="Proteomes" id="UP000239896"/>
    </source>
</evidence>
<reference evidence="1 2" key="1">
    <citation type="submission" date="2018-03" db="EMBL/GenBank/DDBJ databases">
        <title>Comparative analysis of microorganisms from saline springs in Andes Mountain Range, Colombia.</title>
        <authorList>
            <person name="Rubin E."/>
        </authorList>
    </citation>
    <scope>NUCLEOTIDE SEQUENCE [LARGE SCALE GENOMIC DNA]</scope>
    <source>
        <strain evidence="1 2">USBA 854</strain>
    </source>
</reference>
<name>A0A2T0VNB4_9GAMM</name>
<organism evidence="1 2">
    <name type="scientific">Halomonas ventosae</name>
    <dbReference type="NCBI Taxonomy" id="229007"/>
    <lineage>
        <taxon>Bacteria</taxon>
        <taxon>Pseudomonadati</taxon>
        <taxon>Pseudomonadota</taxon>
        <taxon>Gammaproteobacteria</taxon>
        <taxon>Oceanospirillales</taxon>
        <taxon>Halomonadaceae</taxon>
        <taxon>Halomonas</taxon>
    </lineage>
</organism>
<dbReference type="Proteomes" id="UP000239896">
    <property type="component" value="Unassembled WGS sequence"/>
</dbReference>